<feature type="region of interest" description="Disordered" evidence="1">
    <location>
        <begin position="29"/>
        <end position="58"/>
    </location>
</feature>
<evidence type="ECO:0000256" key="1">
    <source>
        <dbReference type="SAM" id="MobiDB-lite"/>
    </source>
</evidence>
<keyword evidence="2" id="KW-0472">Membrane</keyword>
<name>A0A7X2HB73_9BACL</name>
<feature type="transmembrane region" description="Helical" evidence="2">
    <location>
        <begin position="6"/>
        <end position="24"/>
    </location>
</feature>
<organism evidence="3 4">
    <name type="scientific">Paenibacillus monticola</name>
    <dbReference type="NCBI Taxonomy" id="2666075"/>
    <lineage>
        <taxon>Bacteria</taxon>
        <taxon>Bacillati</taxon>
        <taxon>Bacillota</taxon>
        <taxon>Bacilli</taxon>
        <taxon>Bacillales</taxon>
        <taxon>Paenibacillaceae</taxon>
        <taxon>Paenibacillus</taxon>
    </lineage>
</organism>
<protein>
    <submittedName>
        <fullName evidence="3">Uncharacterized protein</fullName>
    </submittedName>
</protein>
<reference evidence="3 4" key="1">
    <citation type="submission" date="2019-11" db="EMBL/GenBank/DDBJ databases">
        <title>Paenibacillus monticola sp. nov., a novel PGPR strain isolated from mountain sample in China.</title>
        <authorList>
            <person name="Zhao Q."/>
            <person name="Li H.-P."/>
            <person name="Zhang J.-L."/>
        </authorList>
    </citation>
    <scope>NUCLEOTIDE SEQUENCE [LARGE SCALE GENOMIC DNA]</scope>
    <source>
        <strain evidence="3 4">LC-T2</strain>
    </source>
</reference>
<proteinExistence type="predicted"/>
<evidence type="ECO:0000313" key="3">
    <source>
        <dbReference type="EMBL" id="MRN56776.1"/>
    </source>
</evidence>
<dbReference type="Proteomes" id="UP000463051">
    <property type="component" value="Unassembled WGS sequence"/>
</dbReference>
<evidence type="ECO:0000313" key="4">
    <source>
        <dbReference type="Proteomes" id="UP000463051"/>
    </source>
</evidence>
<keyword evidence="2" id="KW-1133">Transmembrane helix</keyword>
<evidence type="ECO:0000256" key="2">
    <source>
        <dbReference type="SAM" id="Phobius"/>
    </source>
</evidence>
<accession>A0A7X2HB73</accession>
<gene>
    <name evidence="3" type="ORF">GJB61_27895</name>
</gene>
<keyword evidence="4" id="KW-1185">Reference proteome</keyword>
<dbReference type="AlphaFoldDB" id="A0A7X2HB73"/>
<dbReference type="RefSeq" id="WP_154122278.1">
    <property type="nucleotide sequence ID" value="NZ_WJXB01000016.1"/>
</dbReference>
<comment type="caution">
    <text evidence="3">The sequence shown here is derived from an EMBL/GenBank/DDBJ whole genome shotgun (WGS) entry which is preliminary data.</text>
</comment>
<sequence>MSYTTVIIVLLVLVVIYFIFRGRLTKNSSDHRANNTNSNGNVISMDKHRKTKTISGDQPCSSCKKKNGKLVFYAQENGTVVGLCKDCKSKAIKQDMLPL</sequence>
<dbReference type="EMBL" id="WJXB01000016">
    <property type="protein sequence ID" value="MRN56776.1"/>
    <property type="molecule type" value="Genomic_DNA"/>
</dbReference>
<keyword evidence="2" id="KW-0812">Transmembrane</keyword>